<dbReference type="GO" id="GO:0016485">
    <property type="term" value="P:protein processing"/>
    <property type="evidence" value="ECO:0007669"/>
    <property type="project" value="TreeGrafter"/>
</dbReference>
<keyword evidence="6" id="KW-0862">Zinc</keyword>
<dbReference type="Proteomes" id="UP000177791">
    <property type="component" value="Unassembled WGS sequence"/>
</dbReference>
<evidence type="ECO:0000256" key="1">
    <source>
        <dbReference type="ARBA" id="ARBA00001947"/>
    </source>
</evidence>
<keyword evidence="7" id="KW-0482">Metalloprotease</keyword>
<evidence type="ECO:0000256" key="6">
    <source>
        <dbReference type="ARBA" id="ARBA00022833"/>
    </source>
</evidence>
<dbReference type="Pfam" id="PF01431">
    <property type="entry name" value="Peptidase_M13"/>
    <property type="match status" value="1"/>
</dbReference>
<dbReference type="InterPro" id="IPR018497">
    <property type="entry name" value="Peptidase_M13_C"/>
</dbReference>
<accession>A0A1G1T4U8</accession>
<feature type="domain" description="Peptidase M13 C-terminal" evidence="9">
    <location>
        <begin position="495"/>
        <end position="692"/>
    </location>
</feature>
<dbReference type="AlphaFoldDB" id="A0A1G1T4U8"/>
<evidence type="ECO:0000256" key="5">
    <source>
        <dbReference type="ARBA" id="ARBA00022801"/>
    </source>
</evidence>
<comment type="caution">
    <text evidence="11">The sequence shown here is derived from an EMBL/GenBank/DDBJ whole genome shotgun (WGS) entry which is preliminary data.</text>
</comment>
<organism evidence="11 12">
    <name type="scientific">Hymenobacter glacialis</name>
    <dbReference type="NCBI Taxonomy" id="1908236"/>
    <lineage>
        <taxon>Bacteria</taxon>
        <taxon>Pseudomonadati</taxon>
        <taxon>Bacteroidota</taxon>
        <taxon>Cytophagia</taxon>
        <taxon>Cytophagales</taxon>
        <taxon>Hymenobacteraceae</taxon>
        <taxon>Hymenobacter</taxon>
    </lineage>
</organism>
<dbReference type="PRINTS" id="PR00786">
    <property type="entry name" value="NEPRILYSIN"/>
</dbReference>
<dbReference type="GO" id="GO:0005886">
    <property type="term" value="C:plasma membrane"/>
    <property type="evidence" value="ECO:0007669"/>
    <property type="project" value="TreeGrafter"/>
</dbReference>
<proteinExistence type="inferred from homology"/>
<gene>
    <name evidence="11" type="ORF">BEN48_13780</name>
</gene>
<dbReference type="CDD" id="cd08662">
    <property type="entry name" value="M13"/>
    <property type="match status" value="1"/>
</dbReference>
<dbReference type="InterPro" id="IPR042089">
    <property type="entry name" value="Peptidase_M13_dom_2"/>
</dbReference>
<dbReference type="InterPro" id="IPR000718">
    <property type="entry name" value="Peptidase_M13"/>
</dbReference>
<dbReference type="PANTHER" id="PTHR11733:SF167">
    <property type="entry name" value="FI17812P1-RELATED"/>
    <property type="match status" value="1"/>
</dbReference>
<evidence type="ECO:0000256" key="2">
    <source>
        <dbReference type="ARBA" id="ARBA00007357"/>
    </source>
</evidence>
<feature type="chain" id="PRO_5009578883" evidence="8">
    <location>
        <begin position="27"/>
        <end position="699"/>
    </location>
</feature>
<comment type="similarity">
    <text evidence="2">Belongs to the peptidase M13 family.</text>
</comment>
<feature type="signal peptide" evidence="8">
    <location>
        <begin position="1"/>
        <end position="26"/>
    </location>
</feature>
<keyword evidence="8" id="KW-0732">Signal</keyword>
<keyword evidence="3" id="KW-0645">Protease</keyword>
<dbReference type="Pfam" id="PF05649">
    <property type="entry name" value="Peptidase_M13_N"/>
    <property type="match status" value="1"/>
</dbReference>
<name>A0A1G1T4U8_9BACT</name>
<evidence type="ECO:0000256" key="8">
    <source>
        <dbReference type="SAM" id="SignalP"/>
    </source>
</evidence>
<dbReference type="Gene3D" id="3.40.390.10">
    <property type="entry name" value="Collagenase (Catalytic Domain)"/>
    <property type="match status" value="1"/>
</dbReference>
<feature type="domain" description="Peptidase M13 N-terminal" evidence="10">
    <location>
        <begin position="65"/>
        <end position="443"/>
    </location>
</feature>
<evidence type="ECO:0000256" key="4">
    <source>
        <dbReference type="ARBA" id="ARBA00022723"/>
    </source>
</evidence>
<dbReference type="OrthoDB" id="9775677at2"/>
<dbReference type="SUPFAM" id="SSF55486">
    <property type="entry name" value="Metalloproteases ('zincins'), catalytic domain"/>
    <property type="match status" value="1"/>
</dbReference>
<dbReference type="STRING" id="1908236.BEN48_13780"/>
<sequence>MYQFSFVRRAAFSAALLGLVASAAQAQTKVKTKSSAGKQKTVVPAITAKPGIGINTANIDKSVMPCDDFFQYASGTWLKNNPIPAAETRWGSFNELGNSNQAIQRRILEKSAADRTAKPGTNAQKVGDFYAASMDSMAIEKAGLKYLQPRLAQINAIQDLAGIQRYLADPKVFAKGWYGFGVAQDSKNSSEYAVRMGQGGLSLADRDYYLKDDARSKAIRNAYQTYQVNVFKLLGDDQATAEKNAAAVTRLETRLAKITRTRVALRDPNANYNKMTVAQATADYPNLNLPLRLKESGLASATDVIVGQPEFLKEVSAMLKEEPIADQKQYLRWNLVSSVTAALPKAFGDENFKFAQVTTGAKQQQPRWKRALRATDGALGEAFGQLYVDEAFSPAAKARALQMVENMRVAYAERIIATEWMSAATKAEALKKLNAFVVKIGYPDKWKDYSALNISRESALNNLFATAEWSAKERLGKFGKPIDRGEWGMTPPTVNAYYSPPMNEIVFPAGILQPPFYDPKADDAVNYGGIGAVIGHEMTHGFDDSGRNYDSNGNLRDWWTKEDADKFNAKAAVVGKQFDAFSPLDSVHVNGKLTMGENLADLGGLTIAYAAFMKTPQAKAGKTVDGFTPEQRFFLAYAQIWRSNSRPEALRQLIQTDPHSPGQYRTIGPLQNMPEFHKAFSCKDGDKMVRSGADRAKIW</sequence>
<evidence type="ECO:0000256" key="3">
    <source>
        <dbReference type="ARBA" id="ARBA00022670"/>
    </source>
</evidence>
<dbReference type="Gene3D" id="1.10.1380.10">
    <property type="entry name" value="Neutral endopeptidase , domain2"/>
    <property type="match status" value="1"/>
</dbReference>
<reference evidence="11 12" key="1">
    <citation type="submission" date="2016-08" db="EMBL/GenBank/DDBJ databases">
        <title>Hymenobacter coccineus sp. nov., Hymenobacter lapidarius sp. nov. and Hymenobacter glacialis sp. nov., isolated from Antarctic soil.</title>
        <authorList>
            <person name="Sedlacek I."/>
            <person name="Kralova S."/>
            <person name="Kyrova K."/>
            <person name="Maslanova I."/>
            <person name="Stankova E."/>
            <person name="Vrbovska V."/>
            <person name="Nemec M."/>
            <person name="Bartak M."/>
            <person name="Svec P."/>
            <person name="Busse H.-J."/>
            <person name="Pantucek R."/>
        </authorList>
    </citation>
    <scope>NUCLEOTIDE SEQUENCE [LARGE SCALE GENOMIC DNA]</scope>
    <source>
        <strain evidence="11 12">CCM 8648</strain>
    </source>
</reference>
<dbReference type="InterPro" id="IPR024079">
    <property type="entry name" value="MetalloPept_cat_dom_sf"/>
</dbReference>
<dbReference type="InterPro" id="IPR008753">
    <property type="entry name" value="Peptidase_M13_N"/>
</dbReference>
<evidence type="ECO:0000313" key="12">
    <source>
        <dbReference type="Proteomes" id="UP000177791"/>
    </source>
</evidence>
<protein>
    <submittedName>
        <fullName evidence="11">Peptidase M13</fullName>
    </submittedName>
</protein>
<evidence type="ECO:0000256" key="7">
    <source>
        <dbReference type="ARBA" id="ARBA00023049"/>
    </source>
</evidence>
<dbReference type="PANTHER" id="PTHR11733">
    <property type="entry name" value="ZINC METALLOPROTEASE FAMILY M13 NEPRILYSIN-RELATED"/>
    <property type="match status" value="1"/>
</dbReference>
<dbReference type="RefSeq" id="WP_070733952.1">
    <property type="nucleotide sequence ID" value="NZ_MDZC01000054.1"/>
</dbReference>
<evidence type="ECO:0000259" key="9">
    <source>
        <dbReference type="Pfam" id="PF01431"/>
    </source>
</evidence>
<dbReference type="GO" id="GO:0004222">
    <property type="term" value="F:metalloendopeptidase activity"/>
    <property type="evidence" value="ECO:0007669"/>
    <property type="project" value="InterPro"/>
</dbReference>
<keyword evidence="4" id="KW-0479">Metal-binding</keyword>
<keyword evidence="5" id="KW-0378">Hydrolase</keyword>
<comment type="cofactor">
    <cofactor evidence="1">
        <name>Zn(2+)</name>
        <dbReference type="ChEBI" id="CHEBI:29105"/>
    </cofactor>
</comment>
<evidence type="ECO:0000259" key="10">
    <source>
        <dbReference type="Pfam" id="PF05649"/>
    </source>
</evidence>
<keyword evidence="12" id="KW-1185">Reference proteome</keyword>
<evidence type="ECO:0000313" key="11">
    <source>
        <dbReference type="EMBL" id="OGX85889.1"/>
    </source>
</evidence>
<dbReference type="PROSITE" id="PS51885">
    <property type="entry name" value="NEPRILYSIN"/>
    <property type="match status" value="1"/>
</dbReference>
<dbReference type="EMBL" id="MDZC01000054">
    <property type="protein sequence ID" value="OGX85889.1"/>
    <property type="molecule type" value="Genomic_DNA"/>
</dbReference>
<dbReference type="GO" id="GO:0046872">
    <property type="term" value="F:metal ion binding"/>
    <property type="evidence" value="ECO:0007669"/>
    <property type="project" value="UniProtKB-KW"/>
</dbReference>